<dbReference type="Pfam" id="PF02537">
    <property type="entry name" value="CRCB"/>
    <property type="match status" value="1"/>
</dbReference>
<feature type="transmembrane region" description="Helical" evidence="10">
    <location>
        <begin position="82"/>
        <end position="101"/>
    </location>
</feature>
<evidence type="ECO:0000313" key="11">
    <source>
        <dbReference type="EMBL" id="PKZ41352.1"/>
    </source>
</evidence>
<dbReference type="GO" id="GO:0034220">
    <property type="term" value="P:monoatomic ion transmembrane transport"/>
    <property type="evidence" value="ECO:0007669"/>
    <property type="project" value="UniProtKB-KW"/>
</dbReference>
<keyword evidence="2 10" id="KW-1003">Cell membrane</keyword>
<keyword evidence="4 10" id="KW-1133">Transmembrane helix</keyword>
<evidence type="ECO:0000256" key="7">
    <source>
        <dbReference type="ARBA" id="ARBA00035120"/>
    </source>
</evidence>
<comment type="subcellular location">
    <subcellularLocation>
        <location evidence="1">Cell membrane</location>
        <topology evidence="1">Multi-pass membrane protein</topology>
    </subcellularLocation>
</comment>
<comment type="similarity">
    <text evidence="7 10">Belongs to the fluoride channel Fluc/FEX (TC 1.A.43) family.</text>
</comment>
<name>A0A2I1P9S9_9MICO</name>
<proteinExistence type="inferred from homology"/>
<evidence type="ECO:0000256" key="8">
    <source>
        <dbReference type="ARBA" id="ARBA00035585"/>
    </source>
</evidence>
<evidence type="ECO:0000256" key="9">
    <source>
        <dbReference type="ARBA" id="ARBA00049940"/>
    </source>
</evidence>
<dbReference type="Proteomes" id="UP000234206">
    <property type="component" value="Unassembled WGS sequence"/>
</dbReference>
<evidence type="ECO:0000256" key="3">
    <source>
        <dbReference type="ARBA" id="ARBA00022692"/>
    </source>
</evidence>
<evidence type="ECO:0000256" key="5">
    <source>
        <dbReference type="ARBA" id="ARBA00023136"/>
    </source>
</evidence>
<evidence type="ECO:0000256" key="4">
    <source>
        <dbReference type="ARBA" id="ARBA00022989"/>
    </source>
</evidence>
<dbReference type="GO" id="GO:0005886">
    <property type="term" value="C:plasma membrane"/>
    <property type="evidence" value="ECO:0007669"/>
    <property type="project" value="UniProtKB-SubCell"/>
</dbReference>
<organism evidence="11 12">
    <name type="scientific">Kytococcus schroeteri</name>
    <dbReference type="NCBI Taxonomy" id="138300"/>
    <lineage>
        <taxon>Bacteria</taxon>
        <taxon>Bacillati</taxon>
        <taxon>Actinomycetota</taxon>
        <taxon>Actinomycetes</taxon>
        <taxon>Micrococcales</taxon>
        <taxon>Kytococcaceae</taxon>
        <taxon>Kytococcus</taxon>
    </lineage>
</organism>
<comment type="function">
    <text evidence="9">Fluoride-specific ion channel. Important for reducing fluoride concentration in the cell, thus reducing its toxicity.</text>
</comment>
<evidence type="ECO:0000256" key="1">
    <source>
        <dbReference type="ARBA" id="ARBA00004651"/>
    </source>
</evidence>
<comment type="caution">
    <text evidence="11">The sequence shown here is derived from an EMBL/GenBank/DDBJ whole genome shotgun (WGS) entry which is preliminary data.</text>
</comment>
<feature type="transmembrane region" description="Helical" evidence="10">
    <location>
        <begin position="6"/>
        <end position="24"/>
    </location>
</feature>
<keyword evidence="5 10" id="KW-0472">Membrane</keyword>
<evidence type="ECO:0000256" key="10">
    <source>
        <dbReference type="RuleBase" id="RU004340"/>
    </source>
</evidence>
<dbReference type="InterPro" id="IPR003691">
    <property type="entry name" value="FluC"/>
</dbReference>
<keyword evidence="6" id="KW-0406">Ion transport</keyword>
<keyword evidence="6" id="KW-0813">Transport</keyword>
<keyword evidence="6" id="KW-0407">Ion channel</keyword>
<keyword evidence="3 10" id="KW-0812">Transmembrane</keyword>
<protein>
    <recommendedName>
        <fullName evidence="10">Fluoride-specific ion channel</fullName>
    </recommendedName>
</protein>
<evidence type="ECO:0000256" key="2">
    <source>
        <dbReference type="ARBA" id="ARBA00022475"/>
    </source>
</evidence>
<dbReference type="AlphaFoldDB" id="A0A2I1P9S9"/>
<feature type="transmembrane region" description="Helical" evidence="10">
    <location>
        <begin position="36"/>
        <end position="62"/>
    </location>
</feature>
<reference evidence="11 12" key="1">
    <citation type="submission" date="2017-12" db="EMBL/GenBank/DDBJ databases">
        <title>Phylogenetic diversity of female urinary microbiome.</title>
        <authorList>
            <person name="Thomas-White K."/>
            <person name="Wolfe A.J."/>
        </authorList>
    </citation>
    <scope>NUCLEOTIDE SEQUENCE [LARGE SCALE GENOMIC DNA]</scope>
    <source>
        <strain evidence="11 12">UMB1298</strain>
    </source>
</reference>
<evidence type="ECO:0000256" key="6">
    <source>
        <dbReference type="ARBA" id="ARBA00023303"/>
    </source>
</evidence>
<sequence>MPSVTVLLWVAVGGALGAVGRYAADRAAQRWVPAVAEVGVLVANLVACALLGWVAGGTVLVSSAPGSAPLPLVSGPVLGWDWWLLGSGLAGALSTWSTLTLQVVRRWVAGDRAVAAALGLATWVLGAGAARLAAEASVALTG</sequence>
<feature type="transmembrane region" description="Helical" evidence="10">
    <location>
        <begin position="113"/>
        <end position="134"/>
    </location>
</feature>
<evidence type="ECO:0000313" key="12">
    <source>
        <dbReference type="Proteomes" id="UP000234206"/>
    </source>
</evidence>
<gene>
    <name evidence="11" type="ORF">CYJ76_07985</name>
</gene>
<dbReference type="EMBL" id="PKIZ01000014">
    <property type="protein sequence ID" value="PKZ41352.1"/>
    <property type="molecule type" value="Genomic_DNA"/>
</dbReference>
<dbReference type="RefSeq" id="WP_070705642.1">
    <property type="nucleotide sequence ID" value="NZ_JBHLVH010000006.1"/>
</dbReference>
<comment type="catalytic activity">
    <reaction evidence="8">
        <text>fluoride(in) = fluoride(out)</text>
        <dbReference type="Rhea" id="RHEA:76159"/>
        <dbReference type="ChEBI" id="CHEBI:17051"/>
    </reaction>
    <physiologicalReaction direction="left-to-right" evidence="8">
        <dbReference type="Rhea" id="RHEA:76160"/>
    </physiologicalReaction>
</comment>
<keyword evidence="12" id="KW-1185">Reference proteome</keyword>
<accession>A0A2I1P9S9</accession>